<organism evidence="3 4">
    <name type="scientific">Cercophora newfieldiana</name>
    <dbReference type="NCBI Taxonomy" id="92897"/>
    <lineage>
        <taxon>Eukaryota</taxon>
        <taxon>Fungi</taxon>
        <taxon>Dikarya</taxon>
        <taxon>Ascomycota</taxon>
        <taxon>Pezizomycotina</taxon>
        <taxon>Sordariomycetes</taxon>
        <taxon>Sordariomycetidae</taxon>
        <taxon>Sordariales</taxon>
        <taxon>Lasiosphaeriaceae</taxon>
        <taxon>Cercophora</taxon>
    </lineage>
</organism>
<comment type="caution">
    <text evidence="3">The sequence shown here is derived from an EMBL/GenBank/DDBJ whole genome shotgun (WGS) entry which is preliminary data.</text>
</comment>
<keyword evidence="2" id="KW-0812">Transmembrane</keyword>
<evidence type="ECO:0000256" key="1">
    <source>
        <dbReference type="SAM" id="MobiDB-lite"/>
    </source>
</evidence>
<name>A0AA39XZA3_9PEZI</name>
<accession>A0AA39XZA3</accession>
<sequence>MVTFHTGINFIFSSRVNGLNTIVALNEGIDAALHNESPVMPDMYDKPSSESLGLGDQWFLTETDLAPYYYIHSALYGADYAFTNWMVDDTDNQGYSSMNKTGGGKGGGPRTMQYWRFDRSAGCAGSYEITNYYRGESMRLGVREGHRPYLYEAPPEACWSLRDLKEVVAVDVIETPEGPTTPTISAGGGNTPAGGGSVEVIQVVSGTATVVGGVTTVLGGTATVVDGKSTTLGGRTSVAGGTTSTVGGTTITLAAPAGSGGGGWSGPTSTAQGGASGSGTGGPSIAVIAGAAVGGVVGLAVVVLAVWFLLVVARRRRRRSEEENMGGVAAIANSESKVRLAMSTAPSTPLPPGPGFDGSVGYVPAADTAGEPQDGFHASELQGAGYVGQHALNKPESPSATPGMTELPSPTSPTAAELSSGASTRARDISSVPSHWVGELSWADRESLEARRELPAQTVHMSELHSSSAASGRAELASEGSQLPNGVVQMSELYSSSSGGAVRAELASATTEISRVRQTVQMIELSSSSEMARIELASSTQAHAIHEVSATGWTVQQLSGSVSMQRAEMSSGSVRREAYGRQLP</sequence>
<dbReference type="EMBL" id="JAULSV010000005">
    <property type="protein sequence ID" value="KAK0642993.1"/>
    <property type="molecule type" value="Genomic_DNA"/>
</dbReference>
<reference evidence="3" key="1">
    <citation type="submission" date="2023-06" db="EMBL/GenBank/DDBJ databases">
        <title>Genome-scale phylogeny and comparative genomics of the fungal order Sordariales.</title>
        <authorList>
            <consortium name="Lawrence Berkeley National Laboratory"/>
            <person name="Hensen N."/>
            <person name="Bonometti L."/>
            <person name="Westerberg I."/>
            <person name="Brannstrom I.O."/>
            <person name="Guillou S."/>
            <person name="Cros-Aarteil S."/>
            <person name="Calhoun S."/>
            <person name="Haridas S."/>
            <person name="Kuo A."/>
            <person name="Mondo S."/>
            <person name="Pangilinan J."/>
            <person name="Riley R."/>
            <person name="Labutti K."/>
            <person name="Andreopoulos B."/>
            <person name="Lipzen A."/>
            <person name="Chen C."/>
            <person name="Yanf M."/>
            <person name="Daum C."/>
            <person name="Ng V."/>
            <person name="Clum A."/>
            <person name="Steindorff A."/>
            <person name="Ohm R."/>
            <person name="Martin F."/>
            <person name="Silar P."/>
            <person name="Natvig D."/>
            <person name="Lalanne C."/>
            <person name="Gautier V."/>
            <person name="Ament-Velasquez S.L."/>
            <person name="Kruys A."/>
            <person name="Hutchinson M.I."/>
            <person name="Powell A.J."/>
            <person name="Barry K."/>
            <person name="Miller A.N."/>
            <person name="Grigoriev I.V."/>
            <person name="Debuchy R."/>
            <person name="Gladieux P."/>
            <person name="Thoren M.H."/>
            <person name="Johannesson H."/>
        </authorList>
    </citation>
    <scope>NUCLEOTIDE SEQUENCE</scope>
    <source>
        <strain evidence="3">SMH2532-1</strain>
    </source>
</reference>
<keyword evidence="4" id="KW-1185">Reference proteome</keyword>
<evidence type="ECO:0000256" key="2">
    <source>
        <dbReference type="SAM" id="Phobius"/>
    </source>
</evidence>
<keyword evidence="2" id="KW-0472">Membrane</keyword>
<dbReference type="AlphaFoldDB" id="A0AA39XZA3"/>
<gene>
    <name evidence="3" type="ORF">B0T16DRAFT_512075</name>
</gene>
<evidence type="ECO:0000313" key="4">
    <source>
        <dbReference type="Proteomes" id="UP001174936"/>
    </source>
</evidence>
<proteinExistence type="predicted"/>
<feature type="transmembrane region" description="Helical" evidence="2">
    <location>
        <begin position="285"/>
        <end position="310"/>
    </location>
</feature>
<evidence type="ECO:0000313" key="3">
    <source>
        <dbReference type="EMBL" id="KAK0642993.1"/>
    </source>
</evidence>
<keyword evidence="2" id="KW-1133">Transmembrane helix</keyword>
<feature type="region of interest" description="Disordered" evidence="1">
    <location>
        <begin position="459"/>
        <end position="478"/>
    </location>
</feature>
<feature type="region of interest" description="Disordered" evidence="1">
    <location>
        <begin position="257"/>
        <end position="280"/>
    </location>
</feature>
<dbReference type="Proteomes" id="UP001174936">
    <property type="component" value="Unassembled WGS sequence"/>
</dbReference>
<protein>
    <submittedName>
        <fullName evidence="3">Uncharacterized protein</fullName>
    </submittedName>
</protein>
<feature type="region of interest" description="Disordered" evidence="1">
    <location>
        <begin position="390"/>
        <end position="430"/>
    </location>
</feature>
<feature type="compositionally biased region" description="Polar residues" evidence="1">
    <location>
        <begin position="396"/>
        <end position="414"/>
    </location>
</feature>